<protein>
    <submittedName>
        <fullName evidence="1">Uncharacterized protein</fullName>
    </submittedName>
</protein>
<dbReference type="Proteomes" id="UP000054928">
    <property type="component" value="Unassembled WGS sequence"/>
</dbReference>
<dbReference type="EMBL" id="CCYD01000207">
    <property type="protein sequence ID" value="CEG36597.1"/>
    <property type="molecule type" value="Genomic_DNA"/>
</dbReference>
<organism evidence="1 2">
    <name type="scientific">Plasmopara halstedii</name>
    <name type="common">Downy mildew of sunflower</name>
    <dbReference type="NCBI Taxonomy" id="4781"/>
    <lineage>
        <taxon>Eukaryota</taxon>
        <taxon>Sar</taxon>
        <taxon>Stramenopiles</taxon>
        <taxon>Oomycota</taxon>
        <taxon>Peronosporomycetes</taxon>
        <taxon>Peronosporales</taxon>
        <taxon>Peronosporaceae</taxon>
        <taxon>Plasmopara</taxon>
    </lineage>
</organism>
<keyword evidence="2" id="KW-1185">Reference proteome</keyword>
<evidence type="ECO:0000313" key="2">
    <source>
        <dbReference type="Proteomes" id="UP000054928"/>
    </source>
</evidence>
<proteinExistence type="predicted"/>
<sequence>MLHKLPDTVSFIGIKQLKDQKPDVLSARINEADSIPKRASPLRVATEDGHKIVYAPIRANVRSTTRA</sequence>
<dbReference type="AlphaFoldDB" id="A0A0P1A7Y1"/>
<dbReference type="GeneID" id="36398197"/>
<name>A0A0P1A7Y1_PLAHL</name>
<reference evidence="2" key="1">
    <citation type="submission" date="2014-09" db="EMBL/GenBank/DDBJ databases">
        <authorList>
            <person name="Sharma Rahul"/>
            <person name="Thines Marco"/>
        </authorList>
    </citation>
    <scope>NUCLEOTIDE SEQUENCE [LARGE SCALE GENOMIC DNA]</scope>
</reference>
<dbReference type="RefSeq" id="XP_024572966.1">
    <property type="nucleotide sequence ID" value="XM_024721829.1"/>
</dbReference>
<evidence type="ECO:0000313" key="1">
    <source>
        <dbReference type="EMBL" id="CEG36597.1"/>
    </source>
</evidence>
<accession>A0A0P1A7Y1</accession>